<gene>
    <name evidence="1" type="ORF">L1987_14562</name>
</gene>
<sequence length="136" mass="16064">MWLPFECQIECTTDQGFGEDEFTKMLKKMGVESGWKMWVEMEKYRSQSCRDGGMTDNNGGFPTNMKNLRSYTTWNRDTKKPASNSKNWSINDPDLQRKKRVVGYKVYSMESKMKGSFKKSFGWIKHTYNQLLYGYK</sequence>
<dbReference type="Proteomes" id="UP001056120">
    <property type="component" value="Linkage Group LG05"/>
</dbReference>
<evidence type="ECO:0000313" key="1">
    <source>
        <dbReference type="EMBL" id="KAI3814914.1"/>
    </source>
</evidence>
<comment type="caution">
    <text evidence="1">The sequence shown here is derived from an EMBL/GenBank/DDBJ whole genome shotgun (WGS) entry which is preliminary data.</text>
</comment>
<accession>A0ACB9J323</accession>
<reference evidence="1 2" key="2">
    <citation type="journal article" date="2022" name="Mol. Ecol. Resour.">
        <title>The genomes of chicory, endive, great burdock and yacon provide insights into Asteraceae paleo-polyploidization history and plant inulin production.</title>
        <authorList>
            <person name="Fan W."/>
            <person name="Wang S."/>
            <person name="Wang H."/>
            <person name="Wang A."/>
            <person name="Jiang F."/>
            <person name="Liu H."/>
            <person name="Zhao H."/>
            <person name="Xu D."/>
            <person name="Zhang Y."/>
        </authorList>
    </citation>
    <scope>NUCLEOTIDE SEQUENCE [LARGE SCALE GENOMIC DNA]</scope>
    <source>
        <strain evidence="2">cv. Yunnan</strain>
        <tissue evidence="1">Leaves</tissue>
    </source>
</reference>
<reference evidence="2" key="1">
    <citation type="journal article" date="2022" name="Mol. Ecol. Resour.">
        <title>The genomes of chicory, endive, great burdock and yacon provide insights into Asteraceae palaeo-polyploidization history and plant inulin production.</title>
        <authorList>
            <person name="Fan W."/>
            <person name="Wang S."/>
            <person name="Wang H."/>
            <person name="Wang A."/>
            <person name="Jiang F."/>
            <person name="Liu H."/>
            <person name="Zhao H."/>
            <person name="Xu D."/>
            <person name="Zhang Y."/>
        </authorList>
    </citation>
    <scope>NUCLEOTIDE SEQUENCE [LARGE SCALE GENOMIC DNA]</scope>
    <source>
        <strain evidence="2">cv. Yunnan</strain>
    </source>
</reference>
<organism evidence="1 2">
    <name type="scientific">Smallanthus sonchifolius</name>
    <dbReference type="NCBI Taxonomy" id="185202"/>
    <lineage>
        <taxon>Eukaryota</taxon>
        <taxon>Viridiplantae</taxon>
        <taxon>Streptophyta</taxon>
        <taxon>Embryophyta</taxon>
        <taxon>Tracheophyta</taxon>
        <taxon>Spermatophyta</taxon>
        <taxon>Magnoliopsida</taxon>
        <taxon>eudicotyledons</taxon>
        <taxon>Gunneridae</taxon>
        <taxon>Pentapetalae</taxon>
        <taxon>asterids</taxon>
        <taxon>campanulids</taxon>
        <taxon>Asterales</taxon>
        <taxon>Asteraceae</taxon>
        <taxon>Asteroideae</taxon>
        <taxon>Heliantheae alliance</taxon>
        <taxon>Millerieae</taxon>
        <taxon>Smallanthus</taxon>
    </lineage>
</organism>
<evidence type="ECO:0000313" key="2">
    <source>
        <dbReference type="Proteomes" id="UP001056120"/>
    </source>
</evidence>
<keyword evidence="2" id="KW-1185">Reference proteome</keyword>
<protein>
    <submittedName>
        <fullName evidence="1">Uncharacterized protein</fullName>
    </submittedName>
</protein>
<name>A0ACB9J323_9ASTR</name>
<proteinExistence type="predicted"/>
<dbReference type="EMBL" id="CM042022">
    <property type="protein sequence ID" value="KAI3814914.1"/>
    <property type="molecule type" value="Genomic_DNA"/>
</dbReference>